<organism evidence="1 2">
    <name type="scientific">Anaerotignum neopropionicum</name>
    <dbReference type="NCBI Taxonomy" id="36847"/>
    <lineage>
        <taxon>Bacteria</taxon>
        <taxon>Bacillati</taxon>
        <taxon>Bacillota</taxon>
        <taxon>Clostridia</taxon>
        <taxon>Lachnospirales</taxon>
        <taxon>Anaerotignaceae</taxon>
        <taxon>Anaerotignum</taxon>
    </lineage>
</organism>
<dbReference type="SFLD" id="SFLDG01140">
    <property type="entry name" value="C2.B:_Phosphomannomutase_and_P"/>
    <property type="match status" value="1"/>
</dbReference>
<dbReference type="CDD" id="cd07516">
    <property type="entry name" value="HAD_Pase"/>
    <property type="match status" value="1"/>
</dbReference>
<dbReference type="InterPro" id="IPR023214">
    <property type="entry name" value="HAD_sf"/>
</dbReference>
<dbReference type="PRINTS" id="PR00119">
    <property type="entry name" value="CATATPASE"/>
</dbReference>
<dbReference type="SUPFAM" id="SSF56784">
    <property type="entry name" value="HAD-like"/>
    <property type="match status" value="1"/>
</dbReference>
<dbReference type="PATRIC" id="fig|36847.3.peg.289"/>
<dbReference type="Pfam" id="PF08282">
    <property type="entry name" value="Hydrolase_3"/>
    <property type="match status" value="1"/>
</dbReference>
<dbReference type="SFLD" id="SFLDS00003">
    <property type="entry name" value="Haloacid_Dehalogenase"/>
    <property type="match status" value="1"/>
</dbReference>
<dbReference type="GO" id="GO:0000287">
    <property type="term" value="F:magnesium ion binding"/>
    <property type="evidence" value="ECO:0007669"/>
    <property type="project" value="TreeGrafter"/>
</dbReference>
<dbReference type="NCBIfam" id="TIGR01484">
    <property type="entry name" value="HAD-SF-IIB"/>
    <property type="match status" value="1"/>
</dbReference>
<keyword evidence="1" id="KW-0378">Hydrolase</keyword>
<dbReference type="NCBIfam" id="TIGR00099">
    <property type="entry name" value="Cof-subfamily"/>
    <property type="match status" value="1"/>
</dbReference>
<dbReference type="AlphaFoldDB" id="A0A136WHU3"/>
<dbReference type="PANTHER" id="PTHR10000">
    <property type="entry name" value="PHOSPHOSERINE PHOSPHATASE"/>
    <property type="match status" value="1"/>
</dbReference>
<evidence type="ECO:0000313" key="2">
    <source>
        <dbReference type="Proteomes" id="UP000070539"/>
    </source>
</evidence>
<keyword evidence="2" id="KW-1185">Reference proteome</keyword>
<dbReference type="RefSeq" id="WP_066083645.1">
    <property type="nucleotide sequence ID" value="NZ_LRVM01000001.1"/>
</dbReference>
<dbReference type="Gene3D" id="3.40.50.1000">
    <property type="entry name" value="HAD superfamily/HAD-like"/>
    <property type="match status" value="1"/>
</dbReference>
<dbReference type="GO" id="GO:0050308">
    <property type="term" value="F:sugar-phosphatase activity"/>
    <property type="evidence" value="ECO:0007669"/>
    <property type="project" value="UniProtKB-EC"/>
</dbReference>
<accession>A0A136WHU3</accession>
<proteinExistence type="predicted"/>
<dbReference type="InterPro" id="IPR000150">
    <property type="entry name" value="Cof"/>
</dbReference>
<dbReference type="STRING" id="36847.CLNEO_02340"/>
<evidence type="ECO:0000313" key="1">
    <source>
        <dbReference type="EMBL" id="KXL54136.1"/>
    </source>
</evidence>
<dbReference type="InterPro" id="IPR006379">
    <property type="entry name" value="HAD-SF_hydro_IIB"/>
</dbReference>
<protein>
    <submittedName>
        <fullName evidence="1">Sugar phosphatase YidA</fullName>
        <ecNumber evidence="1">3.1.3.23</ecNumber>
    </submittedName>
</protein>
<gene>
    <name evidence="1" type="primary">yidA</name>
    <name evidence="1" type="ORF">CLNEO_02340</name>
</gene>
<comment type="caution">
    <text evidence="1">The sequence shown here is derived from an EMBL/GenBank/DDBJ whole genome shotgun (WGS) entry which is preliminary data.</text>
</comment>
<dbReference type="EMBL" id="LRVM01000001">
    <property type="protein sequence ID" value="KXL54136.1"/>
    <property type="molecule type" value="Genomic_DNA"/>
</dbReference>
<sequence>MSYKMIFSDMDGTLLKNDTEVSEGNKIAIKRAVEKGVQFVICTGRGLFGVERFLEQLGLIGRNGYVICQNGGAVYNLKDMSLEIRESFSPKIYAPVVELAREFDLELYYYDDRIFIAERETERVKRYCEVMGSGVKIMKDPLKYTGEFTKSLITGERDKLLLLQKKVESMAGEELDCFFSSKIFMEVVKKGVSKGNVMVETAKKAGIPIQSVIAVGDSDNDISMIKKAGLGVAVANAWPEVKEIADFVTESRCEQDAIAEVIEKFILS</sequence>
<dbReference type="PANTHER" id="PTHR10000:SF8">
    <property type="entry name" value="HAD SUPERFAMILY HYDROLASE-LIKE, TYPE 3"/>
    <property type="match status" value="1"/>
</dbReference>
<name>A0A136WHU3_9FIRM</name>
<dbReference type="Proteomes" id="UP000070539">
    <property type="component" value="Unassembled WGS sequence"/>
</dbReference>
<dbReference type="GO" id="GO:0005829">
    <property type="term" value="C:cytosol"/>
    <property type="evidence" value="ECO:0007669"/>
    <property type="project" value="TreeGrafter"/>
</dbReference>
<dbReference type="Gene3D" id="3.30.1240.10">
    <property type="match status" value="1"/>
</dbReference>
<dbReference type="EC" id="3.1.3.23" evidence="1"/>
<reference evidence="1 2" key="1">
    <citation type="submission" date="2016-01" db="EMBL/GenBank/DDBJ databases">
        <title>Genome sequence of Clostridium neopropionicum X4, DSM-3847.</title>
        <authorList>
            <person name="Poehlein A."/>
            <person name="Beck M.H."/>
            <person name="Bengelsdorf F.R."/>
            <person name="Daniel R."/>
            <person name="Duerre P."/>
        </authorList>
    </citation>
    <scope>NUCLEOTIDE SEQUENCE [LARGE SCALE GENOMIC DNA]</scope>
    <source>
        <strain evidence="1 2">DSM-3847</strain>
    </source>
</reference>
<dbReference type="OrthoDB" id="9781413at2"/>
<dbReference type="InterPro" id="IPR036412">
    <property type="entry name" value="HAD-like_sf"/>
</dbReference>